<organism evidence="1 2">
    <name type="scientific">Pyropia yezoensis</name>
    <name type="common">Susabi-nori</name>
    <name type="synonym">Porphyra yezoensis</name>
    <dbReference type="NCBI Taxonomy" id="2788"/>
    <lineage>
        <taxon>Eukaryota</taxon>
        <taxon>Rhodophyta</taxon>
        <taxon>Bangiophyceae</taxon>
        <taxon>Bangiales</taxon>
        <taxon>Bangiaceae</taxon>
        <taxon>Pyropia</taxon>
    </lineage>
</organism>
<accession>A0ACC3C5Q6</accession>
<dbReference type="Proteomes" id="UP000798662">
    <property type="component" value="Chromosome 2"/>
</dbReference>
<comment type="caution">
    <text evidence="1">The sequence shown here is derived from an EMBL/GenBank/DDBJ whole genome shotgun (WGS) entry which is preliminary data.</text>
</comment>
<sequence>MTPRHSVASALPVAPRAPHRRPLLLTLLLATAAALAVAAAAPPAAAAVLRRRPGAAAGAADAAAAPSSSGHPRGVAAIPSTTGGWTAPYGVPSSAAALILAGADAFPAAAAAVQSASMRVAPRRTVAAAAAGAAVPATAAATGWAPAVVHVETADTCPCVALPAGGMCISEEGRGICTMRKCEPKWVCVPGGAAMCRKRPARTALTCTVAFGGWGPNVVVCPCEHLPTDGVIAEPMDLDRLRAGVTMTQSVSMSRAGS</sequence>
<dbReference type="EMBL" id="CM020619">
    <property type="protein sequence ID" value="KAK1865621.1"/>
    <property type="molecule type" value="Genomic_DNA"/>
</dbReference>
<gene>
    <name evidence="1" type="ORF">I4F81_008150</name>
</gene>
<evidence type="ECO:0000313" key="1">
    <source>
        <dbReference type="EMBL" id="KAK1865621.1"/>
    </source>
</evidence>
<evidence type="ECO:0000313" key="2">
    <source>
        <dbReference type="Proteomes" id="UP000798662"/>
    </source>
</evidence>
<proteinExistence type="predicted"/>
<keyword evidence="2" id="KW-1185">Reference proteome</keyword>
<name>A0ACC3C5Q6_PYRYE</name>
<reference evidence="1" key="1">
    <citation type="submission" date="2019-11" db="EMBL/GenBank/DDBJ databases">
        <title>Nori genome reveals adaptations in red seaweeds to the harsh intertidal environment.</title>
        <authorList>
            <person name="Wang D."/>
            <person name="Mao Y."/>
        </authorList>
    </citation>
    <scope>NUCLEOTIDE SEQUENCE</scope>
    <source>
        <tissue evidence="1">Gametophyte</tissue>
    </source>
</reference>
<protein>
    <submittedName>
        <fullName evidence="1">Uncharacterized protein</fullName>
    </submittedName>
</protein>